<gene>
    <name evidence="5" type="ORF">QTA56_05640</name>
</gene>
<keyword evidence="3" id="KW-0408">Iron</keyword>
<name>A0ABT7WM19_9GAMM</name>
<evidence type="ECO:0000256" key="3">
    <source>
        <dbReference type="ARBA" id="ARBA00023004"/>
    </source>
</evidence>
<feature type="domain" description="JmjC" evidence="4">
    <location>
        <begin position="90"/>
        <end position="239"/>
    </location>
</feature>
<evidence type="ECO:0000313" key="6">
    <source>
        <dbReference type="Proteomes" id="UP001168524"/>
    </source>
</evidence>
<sequence>MLNHQDLDSLAELINLRQVGKFTPNLDYQEIFSLERLNQNLNYQHLIYPYVRLNNYKNTTSKLDLIEKSDNKHLNHLETRLSKKGIIYRLAKGDTLMIDSVDIFDKNVRELTKFLADSFTTQVTSNLYYTFKNNVGINLHFDQHDVLALQVHGKKKWNFVKNIIGNTANRVDLSQKPILNSDFVEVYSVDLEEGEFLFIPKGIWHYTETDHEHSSLHLAFGLQPPKKIDLIVFFIKSYLGSIGEENIYNMKPSDFESVFSEFVEQLNNGKINFDKEDFSKFLIQYRNQYTEIELT</sequence>
<keyword evidence="2" id="KW-0479">Metal-binding</keyword>
<organism evidence="5 6">
    <name type="scientific">Acinetobacter thutiue</name>
    <dbReference type="NCBI Taxonomy" id="2998078"/>
    <lineage>
        <taxon>Bacteria</taxon>
        <taxon>Pseudomonadati</taxon>
        <taxon>Pseudomonadota</taxon>
        <taxon>Gammaproteobacteria</taxon>
        <taxon>Moraxellales</taxon>
        <taxon>Moraxellaceae</taxon>
        <taxon>Acinetobacter</taxon>
    </lineage>
</organism>
<dbReference type="SMART" id="SM00558">
    <property type="entry name" value="JmjC"/>
    <property type="match status" value="1"/>
</dbReference>
<dbReference type="PANTHER" id="PTHR13096">
    <property type="entry name" value="MINA53 MYC INDUCED NUCLEAR ANTIGEN"/>
    <property type="match status" value="1"/>
</dbReference>
<evidence type="ECO:0000256" key="2">
    <source>
        <dbReference type="ARBA" id="ARBA00022723"/>
    </source>
</evidence>
<evidence type="ECO:0000259" key="4">
    <source>
        <dbReference type="PROSITE" id="PS51184"/>
    </source>
</evidence>
<reference evidence="5" key="1">
    <citation type="submission" date="2023-06" db="EMBL/GenBank/DDBJ databases">
        <title>Two novel species of Acinetobacter isolated from motorbike repairing workshop in Vietnam.</title>
        <authorList>
            <person name="Le N.T.T."/>
        </authorList>
    </citation>
    <scope>NUCLEOTIDE SEQUENCE</scope>
    <source>
        <strain evidence="5">VNH17</strain>
    </source>
</reference>
<dbReference type="SUPFAM" id="SSF51197">
    <property type="entry name" value="Clavaminate synthase-like"/>
    <property type="match status" value="1"/>
</dbReference>
<dbReference type="InterPro" id="IPR039994">
    <property type="entry name" value="NO66-like"/>
</dbReference>
<dbReference type="RefSeq" id="WP_267979960.1">
    <property type="nucleotide sequence ID" value="NZ_JAPQKF010000001.1"/>
</dbReference>
<dbReference type="Gene3D" id="2.60.120.650">
    <property type="entry name" value="Cupin"/>
    <property type="match status" value="1"/>
</dbReference>
<proteinExistence type="predicted"/>
<dbReference type="PANTHER" id="PTHR13096:SF8">
    <property type="entry name" value="RIBOSOMAL OXYGENASE 1"/>
    <property type="match status" value="1"/>
</dbReference>
<evidence type="ECO:0000313" key="5">
    <source>
        <dbReference type="EMBL" id="MDN0013726.1"/>
    </source>
</evidence>
<comment type="caution">
    <text evidence="5">The sequence shown here is derived from an EMBL/GenBank/DDBJ whole genome shotgun (WGS) entry which is preliminary data.</text>
</comment>
<keyword evidence="6" id="KW-1185">Reference proteome</keyword>
<protein>
    <submittedName>
        <fullName evidence="5">Cupin domain-containing protein</fullName>
    </submittedName>
</protein>
<dbReference type="Proteomes" id="UP001168524">
    <property type="component" value="Unassembled WGS sequence"/>
</dbReference>
<dbReference type="EMBL" id="JAUDZE010000001">
    <property type="protein sequence ID" value="MDN0013726.1"/>
    <property type="molecule type" value="Genomic_DNA"/>
</dbReference>
<dbReference type="Pfam" id="PF08007">
    <property type="entry name" value="JmjC_2"/>
    <property type="match status" value="1"/>
</dbReference>
<accession>A0ABT7WM19</accession>
<comment type="cofactor">
    <cofactor evidence="1">
        <name>Fe(2+)</name>
        <dbReference type="ChEBI" id="CHEBI:29033"/>
    </cofactor>
</comment>
<dbReference type="InterPro" id="IPR003347">
    <property type="entry name" value="JmjC_dom"/>
</dbReference>
<dbReference type="PROSITE" id="PS51184">
    <property type="entry name" value="JMJC"/>
    <property type="match status" value="1"/>
</dbReference>
<evidence type="ECO:0000256" key="1">
    <source>
        <dbReference type="ARBA" id="ARBA00001954"/>
    </source>
</evidence>